<evidence type="ECO:0000256" key="12">
    <source>
        <dbReference type="SAM" id="Phobius"/>
    </source>
</evidence>
<keyword evidence="16" id="KW-1185">Reference proteome</keyword>
<dbReference type="PATRIC" id="fig|584657.3.peg.2160"/>
<dbReference type="PROSITE" id="PS50885">
    <property type="entry name" value="HAMP"/>
    <property type="match status" value="1"/>
</dbReference>
<evidence type="ECO:0000256" key="9">
    <source>
        <dbReference type="ARBA" id="ARBA00022989"/>
    </source>
</evidence>
<dbReference type="InterPro" id="IPR003660">
    <property type="entry name" value="HAMP_dom"/>
</dbReference>
<dbReference type="Pfam" id="PF00672">
    <property type="entry name" value="HAMP"/>
    <property type="match status" value="1"/>
</dbReference>
<accession>W9GPV8</accession>
<dbReference type="Gene3D" id="1.10.287.130">
    <property type="match status" value="1"/>
</dbReference>
<dbReference type="SUPFAM" id="SSF55781">
    <property type="entry name" value="GAF domain-like"/>
    <property type="match status" value="1"/>
</dbReference>
<dbReference type="Gene3D" id="3.30.565.10">
    <property type="entry name" value="Histidine kinase-like ATPase, C-terminal domain"/>
    <property type="match status" value="1"/>
</dbReference>
<dbReference type="Gene3D" id="3.30.450.40">
    <property type="match status" value="1"/>
</dbReference>
<dbReference type="InterPro" id="IPR003018">
    <property type="entry name" value="GAF"/>
</dbReference>
<dbReference type="PROSITE" id="PS50109">
    <property type="entry name" value="HIS_KIN"/>
    <property type="match status" value="1"/>
</dbReference>
<keyword evidence="5" id="KW-0597">Phosphoprotein</keyword>
<dbReference type="EMBL" id="AWQS01000076">
    <property type="protein sequence ID" value="EWT05924.1"/>
    <property type="molecule type" value="Genomic_DNA"/>
</dbReference>
<evidence type="ECO:0000256" key="7">
    <source>
        <dbReference type="ARBA" id="ARBA00022692"/>
    </source>
</evidence>
<dbReference type="SUPFAM" id="SSF55874">
    <property type="entry name" value="ATPase domain of HSP90 chaperone/DNA topoisomerase II/histidine kinase"/>
    <property type="match status" value="1"/>
</dbReference>
<protein>
    <recommendedName>
        <fullName evidence="4">histidine kinase</fullName>
        <ecNumber evidence="4">2.7.13.3</ecNumber>
    </recommendedName>
</protein>
<gene>
    <name evidence="15" type="ORF">N864_00515</name>
</gene>
<dbReference type="InterPro" id="IPR036890">
    <property type="entry name" value="HATPase_C_sf"/>
</dbReference>
<evidence type="ECO:0000256" key="11">
    <source>
        <dbReference type="ARBA" id="ARBA00023136"/>
    </source>
</evidence>
<name>W9GPV8_9MICO</name>
<dbReference type="GO" id="GO:0005509">
    <property type="term" value="F:calcium ion binding"/>
    <property type="evidence" value="ECO:0007669"/>
    <property type="project" value="UniProtKB-ARBA"/>
</dbReference>
<dbReference type="EC" id="2.7.13.3" evidence="4"/>
<evidence type="ECO:0000256" key="8">
    <source>
        <dbReference type="ARBA" id="ARBA00022777"/>
    </source>
</evidence>
<keyword evidence="7 12" id="KW-0812">Transmembrane</keyword>
<dbReference type="CDD" id="cd00082">
    <property type="entry name" value="HisKA"/>
    <property type="match status" value="1"/>
</dbReference>
<evidence type="ECO:0000256" key="3">
    <source>
        <dbReference type="ARBA" id="ARBA00004236"/>
    </source>
</evidence>
<keyword evidence="6" id="KW-0808">Transferase</keyword>
<proteinExistence type="predicted"/>
<evidence type="ECO:0000313" key="16">
    <source>
        <dbReference type="Proteomes" id="UP000019494"/>
    </source>
</evidence>
<dbReference type="SMART" id="SM00304">
    <property type="entry name" value="HAMP"/>
    <property type="match status" value="1"/>
</dbReference>
<dbReference type="InterPro" id="IPR003661">
    <property type="entry name" value="HisK_dim/P_dom"/>
</dbReference>
<dbReference type="SMART" id="SM00065">
    <property type="entry name" value="GAF"/>
    <property type="match status" value="1"/>
</dbReference>
<dbReference type="OrthoDB" id="9757990at2"/>
<sequence>MILGRRRRPGGSASAHVRTLVIVLVVLIPLGTLASLLMISQQGRTVRTLTLSLGPAVEANTTVLLEMTRARGTWLDSQWGAGLPATLAALEAHRSSAEAELEALDAATAREELPSPHRSAYTELTQRQRQTIGAWFVAAERSARAGPGGPSRLREQAEVAWRDYAASNGSLGDRLRSDRNVARAKSRTALTTLAFVVFGVAVVSIGGLLLVAYRMRRSIVRPLERLSEVVRSRVEGDPSAFADTHHGADEVRTLARDFNTLTRENARFVAQQGDELRTRQLVLEVSRGVRQANDVPAALDGVCRDLGAGLGADRVMLYTLDEGLGVRERSQWHADALPGLPPLPASVARQVAGVEAELRELGGGAVVLPDVFDPEWASDPRVLAFHRATGARSLVLVPVGSGDQGLDVLAVLSVDQPRWWQPNEVYAAEQSAIMLARAIVQLRLAEMREEQVERLMELDHQKTDFMATISHELRTPLTSISGYLELLEDGDFGELNTGQVQALAVVRRNASRLRGLIEDLLVLNKIESTGLETALDDVPVADLVRCVLETMEPAAAGTQVSLVAPPVPDGLTVRADRSQIERALINLGSNAVKFTPAGGTVTIDAARADGTVRIRIADTGIGIPEADLTRLAERFFRAGNATAAAIPGTGLGLAIVRTIVEGHGGRLDVESTEGEGTTMIVTLPAA</sequence>
<dbReference type="FunFam" id="3.30.565.10:FF:000006">
    <property type="entry name" value="Sensor histidine kinase WalK"/>
    <property type="match status" value="1"/>
</dbReference>
<dbReference type="Proteomes" id="UP000019494">
    <property type="component" value="Unassembled WGS sequence"/>
</dbReference>
<feature type="transmembrane region" description="Helical" evidence="12">
    <location>
        <begin position="189"/>
        <end position="213"/>
    </location>
</feature>
<dbReference type="SMART" id="SM00388">
    <property type="entry name" value="HisKA"/>
    <property type="match status" value="1"/>
</dbReference>
<feature type="domain" description="Histidine kinase" evidence="13">
    <location>
        <begin position="468"/>
        <end position="686"/>
    </location>
</feature>
<dbReference type="GO" id="GO:0005886">
    <property type="term" value="C:plasma membrane"/>
    <property type="evidence" value="ECO:0007669"/>
    <property type="project" value="UniProtKB-SubCell"/>
</dbReference>
<evidence type="ECO:0000256" key="4">
    <source>
        <dbReference type="ARBA" id="ARBA00012438"/>
    </source>
</evidence>
<dbReference type="Pfam" id="PF01590">
    <property type="entry name" value="GAF"/>
    <property type="match status" value="1"/>
</dbReference>
<dbReference type="Gene3D" id="6.10.340.10">
    <property type="match status" value="1"/>
</dbReference>
<dbReference type="CDD" id="cd00075">
    <property type="entry name" value="HATPase"/>
    <property type="match status" value="1"/>
</dbReference>
<dbReference type="SMART" id="SM00387">
    <property type="entry name" value="HATPase_c"/>
    <property type="match status" value="1"/>
</dbReference>
<evidence type="ECO:0000256" key="2">
    <source>
        <dbReference type="ARBA" id="ARBA00001968"/>
    </source>
</evidence>
<evidence type="ECO:0000256" key="5">
    <source>
        <dbReference type="ARBA" id="ARBA00022553"/>
    </source>
</evidence>
<dbReference type="PANTHER" id="PTHR43711">
    <property type="entry name" value="TWO-COMPONENT HISTIDINE KINASE"/>
    <property type="match status" value="1"/>
</dbReference>
<dbReference type="Pfam" id="PF02518">
    <property type="entry name" value="HATPase_c"/>
    <property type="match status" value="1"/>
</dbReference>
<dbReference type="PANTHER" id="PTHR43711:SF31">
    <property type="entry name" value="HISTIDINE KINASE"/>
    <property type="match status" value="1"/>
</dbReference>
<keyword evidence="11 12" id="KW-0472">Membrane</keyword>
<keyword evidence="9 12" id="KW-1133">Transmembrane helix</keyword>
<comment type="catalytic activity">
    <reaction evidence="1">
        <text>ATP + protein L-histidine = ADP + protein N-phospho-L-histidine.</text>
        <dbReference type="EC" id="2.7.13.3"/>
    </reaction>
</comment>
<reference evidence="16" key="1">
    <citation type="submission" date="2013-08" db="EMBL/GenBank/DDBJ databases">
        <title>Intrasporangium oryzae NRRL B-24470.</title>
        <authorList>
            <person name="Liu H."/>
            <person name="Wang G."/>
        </authorList>
    </citation>
    <scope>NUCLEOTIDE SEQUENCE [LARGE SCALE GENOMIC DNA]</scope>
    <source>
        <strain evidence="16">Q5-1</strain>
    </source>
</reference>
<keyword evidence="8 15" id="KW-0418">Kinase</keyword>
<organism evidence="15 16">
    <name type="scientific">Intrasporangium chromatireducens Q5-1</name>
    <dbReference type="NCBI Taxonomy" id="584657"/>
    <lineage>
        <taxon>Bacteria</taxon>
        <taxon>Bacillati</taxon>
        <taxon>Actinomycetota</taxon>
        <taxon>Actinomycetes</taxon>
        <taxon>Micrococcales</taxon>
        <taxon>Intrasporangiaceae</taxon>
        <taxon>Intrasporangium</taxon>
    </lineage>
</organism>
<dbReference type="Pfam" id="PF00512">
    <property type="entry name" value="HisKA"/>
    <property type="match status" value="1"/>
</dbReference>
<dbReference type="SUPFAM" id="SSF47384">
    <property type="entry name" value="Homodimeric domain of signal transducing histidine kinase"/>
    <property type="match status" value="1"/>
</dbReference>
<evidence type="ECO:0000256" key="6">
    <source>
        <dbReference type="ARBA" id="ARBA00022679"/>
    </source>
</evidence>
<dbReference type="GO" id="GO:0000155">
    <property type="term" value="F:phosphorelay sensor kinase activity"/>
    <property type="evidence" value="ECO:0007669"/>
    <property type="project" value="InterPro"/>
</dbReference>
<dbReference type="InterPro" id="IPR003594">
    <property type="entry name" value="HATPase_dom"/>
</dbReference>
<dbReference type="AlphaFoldDB" id="W9GPV8"/>
<dbReference type="InterPro" id="IPR005467">
    <property type="entry name" value="His_kinase_dom"/>
</dbReference>
<evidence type="ECO:0000259" key="14">
    <source>
        <dbReference type="PROSITE" id="PS50885"/>
    </source>
</evidence>
<evidence type="ECO:0000256" key="10">
    <source>
        <dbReference type="ARBA" id="ARBA00023012"/>
    </source>
</evidence>
<comment type="caution">
    <text evidence="15">The sequence shown here is derived from an EMBL/GenBank/DDBJ whole genome shotgun (WGS) entry which is preliminary data.</text>
</comment>
<dbReference type="InterPro" id="IPR029016">
    <property type="entry name" value="GAF-like_dom_sf"/>
</dbReference>
<comment type="cofactor">
    <cofactor evidence="2">
        <name>a divalent metal cation</name>
        <dbReference type="ChEBI" id="CHEBI:60240"/>
    </cofactor>
</comment>
<keyword evidence="10" id="KW-0902">Two-component regulatory system</keyword>
<comment type="subcellular location">
    <subcellularLocation>
        <location evidence="3">Cell membrane</location>
    </subcellularLocation>
</comment>
<dbReference type="PRINTS" id="PR00344">
    <property type="entry name" value="BCTRLSENSOR"/>
</dbReference>
<feature type="domain" description="HAMP" evidence="14">
    <location>
        <begin position="217"/>
        <end position="270"/>
    </location>
</feature>
<dbReference type="FunFam" id="1.10.287.130:FF:000001">
    <property type="entry name" value="Two-component sensor histidine kinase"/>
    <property type="match status" value="1"/>
</dbReference>
<dbReference type="InterPro" id="IPR050736">
    <property type="entry name" value="Sensor_HK_Regulatory"/>
</dbReference>
<evidence type="ECO:0000259" key="13">
    <source>
        <dbReference type="PROSITE" id="PS50109"/>
    </source>
</evidence>
<dbReference type="RefSeq" id="WP_051518451.1">
    <property type="nucleotide sequence ID" value="NZ_AWQS01000076.1"/>
</dbReference>
<dbReference type="CDD" id="cd06225">
    <property type="entry name" value="HAMP"/>
    <property type="match status" value="1"/>
</dbReference>
<evidence type="ECO:0000313" key="15">
    <source>
        <dbReference type="EMBL" id="EWT05924.1"/>
    </source>
</evidence>
<dbReference type="SUPFAM" id="SSF158472">
    <property type="entry name" value="HAMP domain-like"/>
    <property type="match status" value="1"/>
</dbReference>
<dbReference type="InterPro" id="IPR004358">
    <property type="entry name" value="Sig_transdc_His_kin-like_C"/>
</dbReference>
<feature type="transmembrane region" description="Helical" evidence="12">
    <location>
        <begin position="20"/>
        <end position="39"/>
    </location>
</feature>
<evidence type="ECO:0000256" key="1">
    <source>
        <dbReference type="ARBA" id="ARBA00000085"/>
    </source>
</evidence>
<dbReference type="InterPro" id="IPR036097">
    <property type="entry name" value="HisK_dim/P_sf"/>
</dbReference>